<dbReference type="SUPFAM" id="SSF49464">
    <property type="entry name" value="Carboxypeptidase regulatory domain-like"/>
    <property type="match status" value="2"/>
</dbReference>
<comment type="caution">
    <text evidence="7">The sequence shown here is derived from an EMBL/GenBank/DDBJ whole genome shotgun (WGS) entry which is preliminary data.</text>
</comment>
<evidence type="ECO:0000256" key="5">
    <source>
        <dbReference type="SAM" id="Phobius"/>
    </source>
</evidence>
<dbReference type="GO" id="GO:0003993">
    <property type="term" value="F:acid phosphatase activity"/>
    <property type="evidence" value="ECO:0007669"/>
    <property type="project" value="InterPro"/>
</dbReference>
<feature type="domain" description="Hint" evidence="6">
    <location>
        <begin position="74"/>
        <end position="166"/>
    </location>
</feature>
<evidence type="ECO:0000259" key="6">
    <source>
        <dbReference type="SMART" id="SM00306"/>
    </source>
</evidence>
<dbReference type="NCBIfam" id="TIGR02232">
    <property type="entry name" value="myxo_disulf_rpt"/>
    <property type="match status" value="2"/>
</dbReference>
<name>A0A1G1Y6E9_9BACT</name>
<dbReference type="InterPro" id="IPR011936">
    <property type="entry name" value="Myxo_disulph_rpt"/>
</dbReference>
<dbReference type="SUPFAM" id="SSF49363">
    <property type="entry name" value="Purple acid phosphatase, N-terminal domain"/>
    <property type="match status" value="1"/>
</dbReference>
<feature type="transmembrane region" description="Helical" evidence="5">
    <location>
        <begin position="840"/>
        <end position="856"/>
    </location>
</feature>
<gene>
    <name evidence="7" type="ORF">A2663_02190</name>
</gene>
<feature type="compositionally biased region" description="Pro residues" evidence="4">
    <location>
        <begin position="1006"/>
        <end position="1017"/>
    </location>
</feature>
<feature type="compositionally biased region" description="Basic and acidic residues" evidence="4">
    <location>
        <begin position="1037"/>
        <end position="1063"/>
    </location>
</feature>
<keyword evidence="5" id="KW-1133">Transmembrane helix</keyword>
<dbReference type="Gene3D" id="2.60.40.1120">
    <property type="entry name" value="Carboxypeptidase-like, regulatory domain"/>
    <property type="match status" value="2"/>
</dbReference>
<feature type="transmembrane region" description="Helical" evidence="5">
    <location>
        <begin position="677"/>
        <end position="700"/>
    </location>
</feature>
<dbReference type="GO" id="GO:0046872">
    <property type="term" value="F:metal ion binding"/>
    <property type="evidence" value="ECO:0007669"/>
    <property type="project" value="InterPro"/>
</dbReference>
<keyword evidence="3" id="KW-1015">Disulfide bond</keyword>
<dbReference type="CDD" id="cd00081">
    <property type="entry name" value="Hint"/>
    <property type="match status" value="1"/>
</dbReference>
<organism evidence="7 8">
    <name type="scientific">Candidatus Buchananbacteria bacterium RIFCSPHIGHO2_01_FULL_46_12</name>
    <dbReference type="NCBI Taxonomy" id="1797536"/>
    <lineage>
        <taxon>Bacteria</taxon>
        <taxon>Candidatus Buchananiibacteriota</taxon>
    </lineage>
</organism>
<reference evidence="7 8" key="1">
    <citation type="journal article" date="2016" name="Nat. Commun.">
        <title>Thousands of microbial genomes shed light on interconnected biogeochemical processes in an aquifer system.</title>
        <authorList>
            <person name="Anantharaman K."/>
            <person name="Brown C.T."/>
            <person name="Hug L.A."/>
            <person name="Sharon I."/>
            <person name="Castelle C.J."/>
            <person name="Probst A.J."/>
            <person name="Thomas B.C."/>
            <person name="Singh A."/>
            <person name="Wilkins M.J."/>
            <person name="Karaoz U."/>
            <person name="Brodie E.L."/>
            <person name="Williams K.H."/>
            <person name="Hubbard S.S."/>
            <person name="Banfield J.F."/>
        </authorList>
    </citation>
    <scope>NUCLEOTIDE SEQUENCE [LARGE SCALE GENOMIC DNA]</scope>
</reference>
<keyword evidence="2" id="KW-0677">Repeat</keyword>
<dbReference type="NCBIfam" id="TIGR01443">
    <property type="entry name" value="intein_Cterm"/>
    <property type="match status" value="1"/>
</dbReference>
<dbReference type="InterPro" id="IPR008969">
    <property type="entry name" value="CarboxyPept-like_regulatory"/>
</dbReference>
<dbReference type="PROSITE" id="PS50818">
    <property type="entry name" value="INTEIN_C_TER"/>
    <property type="match status" value="1"/>
</dbReference>
<dbReference type="InterPro" id="IPR036844">
    <property type="entry name" value="Hint_dom_sf"/>
</dbReference>
<dbReference type="EMBL" id="MHIF01000026">
    <property type="protein sequence ID" value="OGY47811.1"/>
    <property type="molecule type" value="Genomic_DNA"/>
</dbReference>
<keyword evidence="5" id="KW-0472">Membrane</keyword>
<dbReference type="InterPro" id="IPR030934">
    <property type="entry name" value="Intein_C"/>
</dbReference>
<evidence type="ECO:0000256" key="2">
    <source>
        <dbReference type="ARBA" id="ARBA00022737"/>
    </source>
</evidence>
<dbReference type="InterPro" id="IPR008963">
    <property type="entry name" value="Purple_acid_Pase-like_N"/>
</dbReference>
<feature type="region of interest" description="Disordered" evidence="4">
    <location>
        <begin position="983"/>
        <end position="1063"/>
    </location>
</feature>
<proteinExistence type="predicted"/>
<evidence type="ECO:0000313" key="7">
    <source>
        <dbReference type="EMBL" id="OGY47811.1"/>
    </source>
</evidence>
<dbReference type="Proteomes" id="UP000178432">
    <property type="component" value="Unassembled WGS sequence"/>
</dbReference>
<evidence type="ECO:0000256" key="1">
    <source>
        <dbReference type="ARBA" id="ARBA00022729"/>
    </source>
</evidence>
<protein>
    <recommendedName>
        <fullName evidence="6">Hint domain-containing protein</fullName>
    </recommendedName>
</protein>
<evidence type="ECO:0000313" key="8">
    <source>
        <dbReference type="Proteomes" id="UP000178432"/>
    </source>
</evidence>
<accession>A0A1G1Y6E9</accession>
<dbReference type="SMART" id="SM00306">
    <property type="entry name" value="HintN"/>
    <property type="match status" value="1"/>
</dbReference>
<keyword evidence="1" id="KW-0732">Signal</keyword>
<evidence type="ECO:0000256" key="3">
    <source>
        <dbReference type="ARBA" id="ARBA00023157"/>
    </source>
</evidence>
<dbReference type="Gene3D" id="2.170.16.10">
    <property type="entry name" value="Hedgehog/Intein (Hint) domain"/>
    <property type="match status" value="1"/>
</dbReference>
<keyword evidence="5" id="KW-0812">Transmembrane</keyword>
<dbReference type="AlphaFoldDB" id="A0A1G1Y6E9"/>
<evidence type="ECO:0000256" key="4">
    <source>
        <dbReference type="SAM" id="MobiDB-lite"/>
    </source>
</evidence>
<dbReference type="InterPro" id="IPR003587">
    <property type="entry name" value="Hint_dom_N"/>
</dbReference>
<sequence length="1063" mass="115577">MERKNKKIIFLSFGLILGLGLVFLFLAGVRAETVDVSALVYSCGNGAIEAGETCEADADCSSGQVCTACACQSPSSFLAGTKISLADNKSLPIEKIKAGEAVISYNELKKRLEPAKVLQIFIRQTDRYLLINNQVKVTARHPFYVNGQEWREAGELKIGDKLLNQAGQMVAVFSIKSKAAKAVVYNLEVDRHNNYFAEGYLVHNKGPVCGATTCAWGACINSWQTGVCGNGCGSWPSGQACAAAACGDGTVNQTSEECDDGNTAAGDGCSAGCQLEAGCGNGIIESGEECDDDDIVSGDCCSSACKKELIISNVSESAITNISAAINWQTLCEPSQAVLDWGITAAAGDGSASGLFGTSYSQTINNLSPNKVYYYRITATAAGLQTVRTGSFKTLGGAEICDNNADDDQDGLIDLADADCPAACLSDWTCGPWQPEICPESKIQTRECFDNKACLAPINEPPSQQSCGEVCPGLSCGGTCEKINIESCACEEYVPCCGSGICENSETFEQCPADCVEICLPDWSCEGWSGCDNGAQTRRCFDLNNCGLNIDRPPEEKSCLGTCEAACSTCQTLDQANCQCLPEAPCCGNRICEPAETNRSCPIDCAVPPQVRLTLTQCLDGIDNDRDGLVDYPADAGCQTPADNSEMTFLEFIQNLGEFIRGKIWDNPRVQAVNKRLAAPALIAAVAFSTASTFSFLNFLSYLRFLFTQPVYAIGRRKRYKWGVVYNALTKQPVDLAIVRFYEKETNQLVQSRVTDRLGRYLWLAEPGRYYLTVIKPKFNFPTVYLKDKREDVKYLDLYHGEAIEVKEGGASVALNIPLDPTEDVRPVGKIIFQHYLRRIQYLVAFSAIPLAVISFFVSPGLFTFSLLIFHCLLYALFRRLGYEKPPKNWGIIYDQEDKKPLRQAITRIYDKQYHKLLETRLTDSQGRYSFLVNNNLYYLTAEKSGYNPYQSQEIDLINKDREAIVNMDIALAKALAAAGLTPAPPAGQTPPAGLEQKPPVVSDQTPPPAPPAPAPGPKAEEINVVLPEQNTGVSRESLDHMLKSKEAEAKQDEPAKEKSIFG</sequence>
<dbReference type="Pfam" id="PF07591">
    <property type="entry name" value="PT-HINT"/>
    <property type="match status" value="1"/>
</dbReference>
<dbReference type="SUPFAM" id="SSF51294">
    <property type="entry name" value="Hedgehog/intein (Hint) domain"/>
    <property type="match status" value="1"/>
</dbReference>